<accession>A0AB39BJD4</accession>
<dbReference type="RefSeq" id="WP_368498722.1">
    <property type="nucleotide sequence ID" value="NZ_CP162511.1"/>
</dbReference>
<feature type="compositionally biased region" description="Low complexity" evidence="1">
    <location>
        <begin position="36"/>
        <end position="59"/>
    </location>
</feature>
<gene>
    <name evidence="3" type="ORF">ABFY20_04375</name>
</gene>
<feature type="chain" id="PRO_5044319896" evidence="2">
    <location>
        <begin position="27"/>
        <end position="218"/>
    </location>
</feature>
<evidence type="ECO:0000313" key="3">
    <source>
        <dbReference type="EMBL" id="XDI06339.1"/>
    </source>
</evidence>
<keyword evidence="2" id="KW-0732">Signal</keyword>
<protein>
    <submittedName>
        <fullName evidence="3">Uncharacterized protein</fullName>
    </submittedName>
</protein>
<organism evidence="3">
    <name type="scientific">Herbiconiux sp. A18JL235</name>
    <dbReference type="NCBI Taxonomy" id="3152363"/>
    <lineage>
        <taxon>Bacteria</taxon>
        <taxon>Bacillati</taxon>
        <taxon>Actinomycetota</taxon>
        <taxon>Actinomycetes</taxon>
        <taxon>Micrococcales</taxon>
        <taxon>Microbacteriaceae</taxon>
        <taxon>Herbiconiux</taxon>
    </lineage>
</organism>
<sequence length="218" mass="22139">MRLRSGLALTVLSFAVALTASGCSGADPAPAPTVTVTVTPSPTASADPTDAPTPAIPDADSYDPADPGTWLVSLDGIGPMRLGGTLPALQTELGLTPETCRAGVDSYSLDGLAYTAVSGIDESDPQAPIVAVRSLAVDSFDPSAAVPRTAEGIGVGSTVEELQAAYPMIETYQNRGGETVYRVSGDESTINFEPIGSDQVVIVTVTTSAEVASEYCGA</sequence>
<proteinExistence type="predicted"/>
<name>A0AB39BJD4_9MICO</name>
<reference evidence="3" key="1">
    <citation type="submission" date="2024-05" db="EMBL/GenBank/DDBJ databases">
        <title>Herbiconiux sp. A18JL235.</title>
        <authorList>
            <person name="Zhang G."/>
        </authorList>
    </citation>
    <scope>NUCLEOTIDE SEQUENCE</scope>
    <source>
        <strain evidence="3">A18JL235</strain>
    </source>
</reference>
<evidence type="ECO:0000256" key="1">
    <source>
        <dbReference type="SAM" id="MobiDB-lite"/>
    </source>
</evidence>
<feature type="region of interest" description="Disordered" evidence="1">
    <location>
        <begin position="36"/>
        <end position="64"/>
    </location>
</feature>
<dbReference type="AlphaFoldDB" id="A0AB39BJD4"/>
<feature type="signal peptide" evidence="2">
    <location>
        <begin position="1"/>
        <end position="26"/>
    </location>
</feature>
<dbReference type="EMBL" id="CP162511">
    <property type="protein sequence ID" value="XDI06339.1"/>
    <property type="molecule type" value="Genomic_DNA"/>
</dbReference>
<evidence type="ECO:0000256" key="2">
    <source>
        <dbReference type="SAM" id="SignalP"/>
    </source>
</evidence>
<dbReference type="PROSITE" id="PS51257">
    <property type="entry name" value="PROKAR_LIPOPROTEIN"/>
    <property type="match status" value="1"/>
</dbReference>